<protein>
    <submittedName>
        <fullName evidence="1">Uncharacterized protein</fullName>
    </submittedName>
</protein>
<reference evidence="1 2" key="1">
    <citation type="journal article" date="2023" name="Plants (Basel)">
        <title>Bridging the Gap: Combining Genomics and Transcriptomics Approaches to Understand Stylosanthes scabra, an Orphan Legume from the Brazilian Caatinga.</title>
        <authorList>
            <person name="Ferreira-Neto J.R.C."/>
            <person name="da Silva M.D."/>
            <person name="Binneck E."/>
            <person name="de Melo N.F."/>
            <person name="da Silva R.H."/>
            <person name="de Melo A.L.T.M."/>
            <person name="Pandolfi V."/>
            <person name="Bustamante F.O."/>
            <person name="Brasileiro-Vidal A.C."/>
            <person name="Benko-Iseppon A.M."/>
        </authorList>
    </citation>
    <scope>NUCLEOTIDE SEQUENCE [LARGE SCALE GENOMIC DNA]</scope>
    <source>
        <tissue evidence="1">Leaves</tissue>
    </source>
</reference>
<evidence type="ECO:0000313" key="2">
    <source>
        <dbReference type="Proteomes" id="UP001341840"/>
    </source>
</evidence>
<keyword evidence="2" id="KW-1185">Reference proteome</keyword>
<dbReference type="EMBL" id="JASCZI010211569">
    <property type="protein sequence ID" value="MED6194548.1"/>
    <property type="molecule type" value="Genomic_DNA"/>
</dbReference>
<sequence>MVVVGNNVHKSKHLVVLDMEEIVQSMMVQMAHMVGDKVDMDLNPMEVFVSGMVWFENIAVEKNDEGKVHMDMVVEVHNHDKHHHIRWIDMDHSGIIRLRVP</sequence>
<name>A0ABU6XC64_9FABA</name>
<comment type="caution">
    <text evidence="1">The sequence shown here is derived from an EMBL/GenBank/DDBJ whole genome shotgun (WGS) entry which is preliminary data.</text>
</comment>
<dbReference type="Proteomes" id="UP001341840">
    <property type="component" value="Unassembled WGS sequence"/>
</dbReference>
<accession>A0ABU6XC64</accession>
<evidence type="ECO:0000313" key="1">
    <source>
        <dbReference type="EMBL" id="MED6194548.1"/>
    </source>
</evidence>
<organism evidence="1 2">
    <name type="scientific">Stylosanthes scabra</name>
    <dbReference type="NCBI Taxonomy" id="79078"/>
    <lineage>
        <taxon>Eukaryota</taxon>
        <taxon>Viridiplantae</taxon>
        <taxon>Streptophyta</taxon>
        <taxon>Embryophyta</taxon>
        <taxon>Tracheophyta</taxon>
        <taxon>Spermatophyta</taxon>
        <taxon>Magnoliopsida</taxon>
        <taxon>eudicotyledons</taxon>
        <taxon>Gunneridae</taxon>
        <taxon>Pentapetalae</taxon>
        <taxon>rosids</taxon>
        <taxon>fabids</taxon>
        <taxon>Fabales</taxon>
        <taxon>Fabaceae</taxon>
        <taxon>Papilionoideae</taxon>
        <taxon>50 kb inversion clade</taxon>
        <taxon>dalbergioids sensu lato</taxon>
        <taxon>Dalbergieae</taxon>
        <taxon>Pterocarpus clade</taxon>
        <taxon>Stylosanthes</taxon>
    </lineage>
</organism>
<gene>
    <name evidence="1" type="ORF">PIB30_029575</name>
</gene>
<proteinExistence type="predicted"/>